<dbReference type="KEGG" id="pbv:AR543_13100"/>
<dbReference type="Pfam" id="PF00381">
    <property type="entry name" value="PTS-HPr"/>
    <property type="match status" value="1"/>
</dbReference>
<gene>
    <name evidence="2" type="ORF">AR543_13100</name>
</gene>
<proteinExistence type="predicted"/>
<dbReference type="InterPro" id="IPR035895">
    <property type="entry name" value="HPr-like_sf"/>
</dbReference>
<name>A0A172ZGT5_9BACL</name>
<evidence type="ECO:0000259" key="1">
    <source>
        <dbReference type="PROSITE" id="PS51350"/>
    </source>
</evidence>
<dbReference type="RefSeq" id="WP_017812075.1">
    <property type="nucleotide sequence ID" value="NZ_CP013023.1"/>
</dbReference>
<dbReference type="EMBL" id="CP013023">
    <property type="protein sequence ID" value="ANF96854.1"/>
    <property type="molecule type" value="Genomic_DNA"/>
</dbReference>
<dbReference type="OrthoDB" id="2619788at2"/>
<dbReference type="Gene3D" id="3.30.1340.10">
    <property type="entry name" value="HPr-like"/>
    <property type="match status" value="1"/>
</dbReference>
<sequence>MRVHQFTVQSNLDRAHLLRIANEASRFASDIRVSFGPDTNRREVDVKSLLGMMLTIIPANTEICLTTRGKDELEALEYVQSLFEQIIIAPSM</sequence>
<evidence type="ECO:0000313" key="2">
    <source>
        <dbReference type="EMBL" id="ANF96854.1"/>
    </source>
</evidence>
<dbReference type="Proteomes" id="UP000078148">
    <property type="component" value="Chromosome"/>
</dbReference>
<feature type="domain" description="HPr" evidence="1">
    <location>
        <begin position="1"/>
        <end position="90"/>
    </location>
</feature>
<reference evidence="2 3" key="2">
    <citation type="journal article" date="2016" name="Int. J. Syst. Evol. Microbiol.">
        <title>Paenibacillus bovis sp. nov., isolated from raw yak (Bos grunniens) milk.</title>
        <authorList>
            <person name="Gao C."/>
            <person name="Han J."/>
            <person name="Liu Z."/>
            <person name="Xu X."/>
            <person name="Hang F."/>
            <person name="Wu Z."/>
        </authorList>
    </citation>
    <scope>NUCLEOTIDE SEQUENCE [LARGE SCALE GENOMIC DNA]</scope>
    <source>
        <strain evidence="2 3">BD3526</strain>
    </source>
</reference>
<protein>
    <recommendedName>
        <fullName evidence="1">HPr domain-containing protein</fullName>
    </recommendedName>
</protein>
<organism evidence="2 3">
    <name type="scientific">Paenibacillus bovis</name>
    <dbReference type="NCBI Taxonomy" id="1616788"/>
    <lineage>
        <taxon>Bacteria</taxon>
        <taxon>Bacillati</taxon>
        <taxon>Bacillota</taxon>
        <taxon>Bacilli</taxon>
        <taxon>Bacillales</taxon>
        <taxon>Paenibacillaceae</taxon>
        <taxon>Paenibacillus</taxon>
    </lineage>
</organism>
<keyword evidence="3" id="KW-1185">Reference proteome</keyword>
<dbReference type="SUPFAM" id="SSF55594">
    <property type="entry name" value="HPr-like"/>
    <property type="match status" value="1"/>
</dbReference>
<dbReference type="PROSITE" id="PS51350">
    <property type="entry name" value="PTS_HPR_DOM"/>
    <property type="match status" value="1"/>
</dbReference>
<dbReference type="InterPro" id="IPR000032">
    <property type="entry name" value="HPr-like"/>
</dbReference>
<accession>A0A172ZGT5</accession>
<reference evidence="3" key="1">
    <citation type="submission" date="2015-10" db="EMBL/GenBank/DDBJ databases">
        <title>Genome of Paenibacillus bovis sp. nov.</title>
        <authorList>
            <person name="Wu Z."/>
            <person name="Gao C."/>
            <person name="Liu Z."/>
            <person name="Zheng H."/>
        </authorList>
    </citation>
    <scope>NUCLEOTIDE SEQUENCE [LARGE SCALE GENOMIC DNA]</scope>
    <source>
        <strain evidence="3">BD3526</strain>
    </source>
</reference>
<dbReference type="STRING" id="1616788.AR543_13100"/>
<dbReference type="AlphaFoldDB" id="A0A172ZGT5"/>
<evidence type="ECO:0000313" key="3">
    <source>
        <dbReference type="Proteomes" id="UP000078148"/>
    </source>
</evidence>